<keyword evidence="1" id="KW-0175">Coiled coil</keyword>
<dbReference type="EMBL" id="KQ461133">
    <property type="protein sequence ID" value="KPJ08885.1"/>
    <property type="molecule type" value="Genomic_DNA"/>
</dbReference>
<reference evidence="3 4" key="1">
    <citation type="journal article" date="2015" name="Nat. Commun.">
        <title>Outbred genome sequencing and CRISPR/Cas9 gene editing in butterflies.</title>
        <authorList>
            <person name="Li X."/>
            <person name="Fan D."/>
            <person name="Zhang W."/>
            <person name="Liu G."/>
            <person name="Zhang L."/>
            <person name="Zhao L."/>
            <person name="Fang X."/>
            <person name="Chen L."/>
            <person name="Dong Y."/>
            <person name="Chen Y."/>
            <person name="Ding Y."/>
            <person name="Zhao R."/>
            <person name="Feng M."/>
            <person name="Zhu Y."/>
            <person name="Feng Y."/>
            <person name="Jiang X."/>
            <person name="Zhu D."/>
            <person name="Xiang H."/>
            <person name="Feng X."/>
            <person name="Li S."/>
            <person name="Wang J."/>
            <person name="Zhang G."/>
            <person name="Kronforst M.R."/>
            <person name="Wang W."/>
        </authorList>
    </citation>
    <scope>NUCLEOTIDE SEQUENCE [LARGE SCALE GENOMIC DNA]</scope>
    <source>
        <strain evidence="3">Ya'a_city_454_Pm</strain>
        <tissue evidence="3">Whole body</tissue>
    </source>
</reference>
<gene>
    <name evidence="3" type="ORF">RR48_04952</name>
</gene>
<dbReference type="Proteomes" id="UP000053240">
    <property type="component" value="Unassembled WGS sequence"/>
</dbReference>
<evidence type="ECO:0000313" key="4">
    <source>
        <dbReference type="Proteomes" id="UP000053240"/>
    </source>
</evidence>
<evidence type="ECO:0000313" key="3">
    <source>
        <dbReference type="EMBL" id="KPJ08885.1"/>
    </source>
</evidence>
<sequence length="264" mass="30530">MDKANLASGDTKECSLHTSPRISGEGIHTSTVEDVNNKQMSRNEITPKDIDDNETNLKERIAQCRSLIESLKQELSEEKSKLENESKPTQAEISRMNPGTSDDDKLNTNIYREKTNSRDAVLELNSYSPCMNSRLNCDENLIEYEKQLQRYQNTLNMAQIEKKNAIRKQMLSKAFNLKLLEVENQCNIELLRVKQSLQCLKPLQMIANKWKTHTDEPYDLNNYELIPRYPEINSDAFCDFNKTAAALDNKITDDKFENRLERTD</sequence>
<feature type="compositionally biased region" description="Polar residues" evidence="2">
    <location>
        <begin position="28"/>
        <end position="44"/>
    </location>
</feature>
<dbReference type="KEGG" id="pmac:106717416"/>
<feature type="compositionally biased region" description="Basic and acidic residues" evidence="2">
    <location>
        <begin position="76"/>
        <end position="86"/>
    </location>
</feature>
<dbReference type="AlphaFoldDB" id="A0A0N1IDK6"/>
<feature type="coiled-coil region" evidence="1">
    <location>
        <begin position="134"/>
        <end position="168"/>
    </location>
</feature>
<accession>A0A0N1IDK6</accession>
<feature type="compositionally biased region" description="Polar residues" evidence="2">
    <location>
        <begin position="88"/>
        <end position="100"/>
    </location>
</feature>
<proteinExistence type="predicted"/>
<keyword evidence="4" id="KW-1185">Reference proteome</keyword>
<protein>
    <submittedName>
        <fullName evidence="3">Uncharacterized protein</fullName>
    </submittedName>
</protein>
<organism evidence="3 4">
    <name type="scientific">Papilio machaon</name>
    <name type="common">Old World swallowtail butterfly</name>
    <dbReference type="NCBI Taxonomy" id="76193"/>
    <lineage>
        <taxon>Eukaryota</taxon>
        <taxon>Metazoa</taxon>
        <taxon>Ecdysozoa</taxon>
        <taxon>Arthropoda</taxon>
        <taxon>Hexapoda</taxon>
        <taxon>Insecta</taxon>
        <taxon>Pterygota</taxon>
        <taxon>Neoptera</taxon>
        <taxon>Endopterygota</taxon>
        <taxon>Lepidoptera</taxon>
        <taxon>Glossata</taxon>
        <taxon>Ditrysia</taxon>
        <taxon>Papilionoidea</taxon>
        <taxon>Papilionidae</taxon>
        <taxon>Papilioninae</taxon>
        <taxon>Papilio</taxon>
    </lineage>
</organism>
<name>A0A0N1IDK6_PAPMA</name>
<feature type="region of interest" description="Disordered" evidence="2">
    <location>
        <begin position="1"/>
        <end position="50"/>
    </location>
</feature>
<feature type="region of interest" description="Disordered" evidence="2">
    <location>
        <begin position="76"/>
        <end position="106"/>
    </location>
</feature>
<evidence type="ECO:0000256" key="1">
    <source>
        <dbReference type="SAM" id="Coils"/>
    </source>
</evidence>
<dbReference type="InParanoid" id="A0A0N1IDK6"/>
<evidence type="ECO:0000256" key="2">
    <source>
        <dbReference type="SAM" id="MobiDB-lite"/>
    </source>
</evidence>
<dbReference type="OrthoDB" id="6817099at2759"/>